<keyword evidence="1" id="KW-0472">Membrane</keyword>
<name>A0AA41YIP2_9PROT</name>
<dbReference type="InterPro" id="IPR017756">
    <property type="entry name" value="TM_Gly-Cys-Arg_CS"/>
</dbReference>
<evidence type="ECO:0000259" key="2">
    <source>
        <dbReference type="Pfam" id="PF07589"/>
    </source>
</evidence>
<dbReference type="NCBIfam" id="TIGR02595">
    <property type="entry name" value="PEP_CTERM"/>
    <property type="match status" value="1"/>
</dbReference>
<dbReference type="Proteomes" id="UP001165679">
    <property type="component" value="Unassembled WGS sequence"/>
</dbReference>
<dbReference type="InterPro" id="IPR013424">
    <property type="entry name" value="Ice-binding_C"/>
</dbReference>
<feature type="transmembrane region" description="Helical" evidence="1">
    <location>
        <begin position="17"/>
        <end position="33"/>
    </location>
</feature>
<evidence type="ECO:0000313" key="3">
    <source>
        <dbReference type="EMBL" id="MCW3473160.1"/>
    </source>
</evidence>
<organism evidence="3 4">
    <name type="scientific">Limobrevibacterium gyesilva</name>
    <dbReference type="NCBI Taxonomy" id="2991712"/>
    <lineage>
        <taxon>Bacteria</taxon>
        <taxon>Pseudomonadati</taxon>
        <taxon>Pseudomonadota</taxon>
        <taxon>Alphaproteobacteria</taxon>
        <taxon>Acetobacterales</taxon>
        <taxon>Acetobacteraceae</taxon>
        <taxon>Limobrevibacterium</taxon>
    </lineage>
</organism>
<feature type="domain" description="Ice-binding protein C-terminal" evidence="2">
    <location>
        <begin position="13"/>
        <end position="35"/>
    </location>
</feature>
<accession>A0AA41YIP2</accession>
<dbReference type="EMBL" id="JAPDNT010000001">
    <property type="protein sequence ID" value="MCW3473160.1"/>
    <property type="molecule type" value="Genomic_DNA"/>
</dbReference>
<sequence>MNTIGGPQNSVTPVPEPASIALLAAGLAGVGLVRRRPRRS</sequence>
<comment type="caution">
    <text evidence="3">The sequence shown here is derived from an EMBL/GenBank/DDBJ whole genome shotgun (WGS) entry which is preliminary data.</text>
</comment>
<keyword evidence="1" id="KW-0812">Transmembrane</keyword>
<keyword evidence="1" id="KW-1133">Transmembrane helix</keyword>
<evidence type="ECO:0000256" key="1">
    <source>
        <dbReference type="SAM" id="Phobius"/>
    </source>
</evidence>
<protein>
    <submittedName>
        <fullName evidence="3">PEP-CTERM sorting domain-containing protein</fullName>
    </submittedName>
</protein>
<gene>
    <name evidence="3" type="ORF">OL599_01080</name>
</gene>
<dbReference type="AlphaFoldDB" id="A0AA41YIP2"/>
<dbReference type="Pfam" id="PF07589">
    <property type="entry name" value="PEP-CTERM"/>
    <property type="match status" value="1"/>
</dbReference>
<proteinExistence type="predicted"/>
<dbReference type="NCBIfam" id="TIGR03382">
    <property type="entry name" value="GC_trans_RRR"/>
    <property type="match status" value="1"/>
</dbReference>
<keyword evidence="4" id="KW-1185">Reference proteome</keyword>
<reference evidence="3" key="2">
    <citation type="submission" date="2022-10" db="EMBL/GenBank/DDBJ databases">
        <authorList>
            <person name="Trinh H.N."/>
        </authorList>
    </citation>
    <scope>NUCLEOTIDE SEQUENCE</scope>
    <source>
        <strain evidence="3">RN2-1</strain>
    </source>
</reference>
<reference evidence="3" key="1">
    <citation type="submission" date="2022-09" db="EMBL/GenBank/DDBJ databases">
        <title>Rhodovastum sp. nov. RN2-1 isolated from soil in Seongnam, South Korea.</title>
        <authorList>
            <person name="Le N.T."/>
        </authorList>
    </citation>
    <scope>NUCLEOTIDE SEQUENCE</scope>
    <source>
        <strain evidence="3">RN2-1</strain>
    </source>
</reference>
<evidence type="ECO:0000313" key="4">
    <source>
        <dbReference type="Proteomes" id="UP001165679"/>
    </source>
</evidence>